<evidence type="ECO:0000313" key="8">
    <source>
        <dbReference type="EMBL" id="ARK28862.1"/>
    </source>
</evidence>
<protein>
    <submittedName>
        <fullName evidence="8">Biotin biosynthesis cytochrome P450</fullName>
        <ecNumber evidence="8">1.14.15.12</ecNumber>
    </submittedName>
</protein>
<evidence type="ECO:0000256" key="6">
    <source>
        <dbReference type="ARBA" id="ARBA00023033"/>
    </source>
</evidence>
<evidence type="ECO:0000256" key="5">
    <source>
        <dbReference type="ARBA" id="ARBA00023004"/>
    </source>
</evidence>
<accession>A0A1X9MEJ7</accession>
<dbReference type="PRINTS" id="PR00385">
    <property type="entry name" value="P450"/>
</dbReference>
<gene>
    <name evidence="8" type="primary">bioI</name>
    <name evidence="8" type="ORF">BkAM31D_02760</name>
</gene>
<keyword evidence="9" id="KW-1185">Reference proteome</keyword>
<dbReference type="GO" id="GO:0004497">
    <property type="term" value="F:monooxygenase activity"/>
    <property type="evidence" value="ECO:0007669"/>
    <property type="project" value="UniProtKB-KW"/>
</dbReference>
<evidence type="ECO:0000313" key="9">
    <source>
        <dbReference type="Proteomes" id="UP000193006"/>
    </source>
</evidence>
<keyword evidence="6 7" id="KW-0503">Monooxygenase</keyword>
<dbReference type="EMBL" id="CP020814">
    <property type="protein sequence ID" value="ARK28862.1"/>
    <property type="molecule type" value="Genomic_DNA"/>
</dbReference>
<organism evidence="8 9">
    <name type="scientific">Halalkalibacter krulwichiae</name>
    <dbReference type="NCBI Taxonomy" id="199441"/>
    <lineage>
        <taxon>Bacteria</taxon>
        <taxon>Bacillati</taxon>
        <taxon>Bacillota</taxon>
        <taxon>Bacilli</taxon>
        <taxon>Bacillales</taxon>
        <taxon>Bacillaceae</taxon>
        <taxon>Halalkalibacter</taxon>
    </lineage>
</organism>
<name>A0A1X9MEJ7_9BACI</name>
<dbReference type="InterPro" id="IPR017972">
    <property type="entry name" value="Cyt_P450_CS"/>
</dbReference>
<dbReference type="PROSITE" id="PS00086">
    <property type="entry name" value="CYTOCHROME_P450"/>
    <property type="match status" value="1"/>
</dbReference>
<evidence type="ECO:0000256" key="7">
    <source>
        <dbReference type="RuleBase" id="RU000461"/>
    </source>
</evidence>
<dbReference type="RefSeq" id="WP_066158089.1">
    <property type="nucleotide sequence ID" value="NZ_CP020814.1"/>
</dbReference>
<dbReference type="STRING" id="199441.BkAM31D_02760"/>
<dbReference type="AlphaFoldDB" id="A0A1X9MEJ7"/>
<dbReference type="Proteomes" id="UP000193006">
    <property type="component" value="Chromosome"/>
</dbReference>
<dbReference type="KEGG" id="bkw:BkAM31D_02760"/>
<evidence type="ECO:0000256" key="1">
    <source>
        <dbReference type="ARBA" id="ARBA00010617"/>
    </source>
</evidence>
<dbReference type="EC" id="1.14.15.12" evidence="8"/>
<dbReference type="GO" id="GO:0016705">
    <property type="term" value="F:oxidoreductase activity, acting on paired donors, with incorporation or reduction of molecular oxygen"/>
    <property type="evidence" value="ECO:0007669"/>
    <property type="project" value="InterPro"/>
</dbReference>
<dbReference type="InterPro" id="IPR036396">
    <property type="entry name" value="Cyt_P450_sf"/>
</dbReference>
<dbReference type="PRINTS" id="PR00359">
    <property type="entry name" value="BP450"/>
</dbReference>
<dbReference type="Pfam" id="PF00067">
    <property type="entry name" value="p450"/>
    <property type="match status" value="1"/>
</dbReference>
<comment type="similarity">
    <text evidence="1 7">Belongs to the cytochrome P450 family.</text>
</comment>
<proteinExistence type="inferred from homology"/>
<dbReference type="GO" id="GO:0020037">
    <property type="term" value="F:heme binding"/>
    <property type="evidence" value="ECO:0007669"/>
    <property type="project" value="InterPro"/>
</dbReference>
<dbReference type="SUPFAM" id="SSF48264">
    <property type="entry name" value="Cytochrome P450"/>
    <property type="match status" value="1"/>
</dbReference>
<dbReference type="PANTHER" id="PTHR46696">
    <property type="entry name" value="P450, PUTATIVE (EUROFUNG)-RELATED"/>
    <property type="match status" value="1"/>
</dbReference>
<dbReference type="FunFam" id="1.10.630.10:FF:000018">
    <property type="entry name" value="Cytochrome P450 monooxygenase"/>
    <property type="match status" value="1"/>
</dbReference>
<evidence type="ECO:0000256" key="4">
    <source>
        <dbReference type="ARBA" id="ARBA00023002"/>
    </source>
</evidence>
<sequence length="391" mass="45547">MKTEFEDLTQNPYPFYEEIRAQSPIHWGEFFGNRGWYITGYEEASMILKDLRFQNRMPLPETTKWFERLKEIQKQMVLYQNPPDHRKIRRLVNERFTPKVLERYVFMIEETAEQLFSHIKNDKKLDFIADFAFPLASTVIARLLGVPERDKDLFRRWALTLIDTIDLNRSRKSLVKGNECIVEMVHYFKSLILNSKRNRKNDLISVLVEEQNNDKLTEDEVLSTCILLLIAGHETTVNLISNAIYCLATNQEQQIKLREEPLLLKTAIEEVLRYESPTQLTARIASTDVIINQTQIKKGDHIYLFLGACNRDPKNFPNANTLDFAREPNPHLSFGAGIHFCLGSELAKIETKAALRTILKNTNSIQIDSKQLEWRNLTGFRALKELPVVFN</sequence>
<keyword evidence="3 7" id="KW-0479">Metal-binding</keyword>
<dbReference type="PANTHER" id="PTHR46696:SF4">
    <property type="entry name" value="BIOTIN BIOSYNTHESIS CYTOCHROME P450"/>
    <property type="match status" value="1"/>
</dbReference>
<dbReference type="InterPro" id="IPR001128">
    <property type="entry name" value="Cyt_P450"/>
</dbReference>
<dbReference type="InterPro" id="IPR002397">
    <property type="entry name" value="Cyt_P450_B"/>
</dbReference>
<evidence type="ECO:0000256" key="3">
    <source>
        <dbReference type="ARBA" id="ARBA00022723"/>
    </source>
</evidence>
<keyword evidence="5 7" id="KW-0408">Iron</keyword>
<dbReference type="GO" id="GO:0005506">
    <property type="term" value="F:iron ion binding"/>
    <property type="evidence" value="ECO:0007669"/>
    <property type="project" value="InterPro"/>
</dbReference>
<dbReference type="Gene3D" id="1.10.630.10">
    <property type="entry name" value="Cytochrome P450"/>
    <property type="match status" value="1"/>
</dbReference>
<dbReference type="CDD" id="cd20625">
    <property type="entry name" value="CYP164-like"/>
    <property type="match status" value="1"/>
</dbReference>
<keyword evidence="4 7" id="KW-0560">Oxidoreductase</keyword>
<evidence type="ECO:0000256" key="2">
    <source>
        <dbReference type="ARBA" id="ARBA00022617"/>
    </source>
</evidence>
<reference evidence="8 9" key="1">
    <citation type="submission" date="2017-04" db="EMBL/GenBank/DDBJ databases">
        <title>Bacillus krulwichiae AM31D Genome sequencing and assembly.</title>
        <authorList>
            <person name="Krulwich T.A."/>
            <person name="Anastor L."/>
            <person name="Ehrlich R."/>
            <person name="Ehrlich G.D."/>
            <person name="Janto B."/>
        </authorList>
    </citation>
    <scope>NUCLEOTIDE SEQUENCE [LARGE SCALE GENOMIC DNA]</scope>
    <source>
        <strain evidence="8 9">AM31D</strain>
    </source>
</reference>
<keyword evidence="2 7" id="KW-0349">Heme</keyword>